<organism evidence="5 6">
    <name type="scientific">Amorphus orientalis</name>
    <dbReference type="NCBI Taxonomy" id="649198"/>
    <lineage>
        <taxon>Bacteria</taxon>
        <taxon>Pseudomonadati</taxon>
        <taxon>Pseudomonadota</taxon>
        <taxon>Alphaproteobacteria</taxon>
        <taxon>Hyphomicrobiales</taxon>
        <taxon>Amorphaceae</taxon>
        <taxon>Amorphus</taxon>
    </lineage>
</organism>
<evidence type="ECO:0000313" key="6">
    <source>
        <dbReference type="Proteomes" id="UP001229244"/>
    </source>
</evidence>
<dbReference type="PANTHER" id="PTHR45138">
    <property type="entry name" value="REGULATORY COMPONENTS OF SENSORY TRANSDUCTION SYSTEM"/>
    <property type="match status" value="1"/>
</dbReference>
<dbReference type="InterPro" id="IPR050469">
    <property type="entry name" value="Diguanylate_Cyclase"/>
</dbReference>
<dbReference type="EMBL" id="JAUSUL010000001">
    <property type="protein sequence ID" value="MDQ0313893.1"/>
    <property type="molecule type" value="Genomic_DNA"/>
</dbReference>
<keyword evidence="6" id="KW-1185">Reference proteome</keyword>
<dbReference type="SMART" id="SM00267">
    <property type="entry name" value="GGDEF"/>
    <property type="match status" value="1"/>
</dbReference>
<feature type="domain" description="GGDEF" evidence="4">
    <location>
        <begin position="250"/>
        <end position="383"/>
    </location>
</feature>
<feature type="transmembrane region" description="Helical" evidence="3">
    <location>
        <begin position="62"/>
        <end position="83"/>
    </location>
</feature>
<dbReference type="FunFam" id="3.30.70.270:FF:000001">
    <property type="entry name" value="Diguanylate cyclase domain protein"/>
    <property type="match status" value="1"/>
</dbReference>
<dbReference type="GO" id="GO:0052621">
    <property type="term" value="F:diguanylate cyclase activity"/>
    <property type="evidence" value="ECO:0007669"/>
    <property type="project" value="UniProtKB-EC"/>
</dbReference>
<dbReference type="NCBIfam" id="TIGR00254">
    <property type="entry name" value="GGDEF"/>
    <property type="match status" value="1"/>
</dbReference>
<feature type="transmembrane region" description="Helical" evidence="3">
    <location>
        <begin position="184"/>
        <end position="205"/>
    </location>
</feature>
<gene>
    <name evidence="5" type="ORF">J2S73_000330</name>
</gene>
<feature type="transmembrane region" description="Helical" evidence="3">
    <location>
        <begin position="120"/>
        <end position="139"/>
    </location>
</feature>
<dbReference type="SUPFAM" id="SSF55073">
    <property type="entry name" value="Nucleotide cyclase"/>
    <property type="match status" value="1"/>
</dbReference>
<dbReference type="PANTHER" id="PTHR45138:SF9">
    <property type="entry name" value="DIGUANYLATE CYCLASE DGCM-RELATED"/>
    <property type="match status" value="1"/>
</dbReference>
<keyword evidence="3" id="KW-0472">Membrane</keyword>
<evidence type="ECO:0000256" key="2">
    <source>
        <dbReference type="ARBA" id="ARBA00034247"/>
    </source>
</evidence>
<dbReference type="InterPro" id="IPR000160">
    <property type="entry name" value="GGDEF_dom"/>
</dbReference>
<feature type="transmembrane region" description="Helical" evidence="3">
    <location>
        <begin position="35"/>
        <end position="56"/>
    </location>
</feature>
<feature type="transmembrane region" description="Helical" evidence="3">
    <location>
        <begin position="151"/>
        <end position="169"/>
    </location>
</feature>
<dbReference type="GO" id="GO:0043709">
    <property type="term" value="P:cell adhesion involved in single-species biofilm formation"/>
    <property type="evidence" value="ECO:0007669"/>
    <property type="project" value="TreeGrafter"/>
</dbReference>
<dbReference type="InterPro" id="IPR029787">
    <property type="entry name" value="Nucleotide_cyclase"/>
</dbReference>
<evidence type="ECO:0000259" key="4">
    <source>
        <dbReference type="PROSITE" id="PS50887"/>
    </source>
</evidence>
<dbReference type="InterPro" id="IPR043128">
    <property type="entry name" value="Rev_trsase/Diguanyl_cyclase"/>
</dbReference>
<feature type="transmembrane region" description="Helical" evidence="3">
    <location>
        <begin position="90"/>
        <end position="108"/>
    </location>
</feature>
<dbReference type="RefSeq" id="WP_306883684.1">
    <property type="nucleotide sequence ID" value="NZ_JAUSUL010000001.1"/>
</dbReference>
<dbReference type="AlphaFoldDB" id="A0AAE3VL36"/>
<dbReference type="GO" id="GO:0005886">
    <property type="term" value="C:plasma membrane"/>
    <property type="evidence" value="ECO:0007669"/>
    <property type="project" value="TreeGrafter"/>
</dbReference>
<evidence type="ECO:0000256" key="1">
    <source>
        <dbReference type="ARBA" id="ARBA00012528"/>
    </source>
</evidence>
<dbReference type="CDD" id="cd01949">
    <property type="entry name" value="GGDEF"/>
    <property type="match status" value="1"/>
</dbReference>
<feature type="transmembrane region" description="Helical" evidence="3">
    <location>
        <begin position="6"/>
        <end position="28"/>
    </location>
</feature>
<evidence type="ECO:0000313" key="5">
    <source>
        <dbReference type="EMBL" id="MDQ0313893.1"/>
    </source>
</evidence>
<keyword evidence="3" id="KW-0812">Transmembrane</keyword>
<sequence length="396" mass="43538">MSFDVGTLYAAMVLVFALVGLLLIWAWIQKEGGNALIWWAASFFVSTSGVVLLGDWDVLPDLWSVEVALSLLVLGHGLIWAGVRSFAGRSIPWFGILGGAIVWMIAYQTQEVQGSTDDRVVIMSLLAALYTAVTAWEVARSEAFALRAGRAAFGLLVLHVLLLGLRIPVADVFPLPFRETSVDLHLALLTIEPMLFAVALGYMLLVMTRERMERRDHMAALIDPLTSILNRRGFFEAAGRVRSRSIKHSEPIAALLLDLDHFKRVNDTHGHAAGDEVLRASVARIRETLRTHDVFGRIGGEEFAVVFSEVDETDAQAFAERLRARLAAEPVVWRDVPIEVSVSIGVAVAGASEKRVEALLEDADRALYEAKRRGRNCVVLADTRRRPIDKPAGGPV</sequence>
<dbReference type="Gene3D" id="3.30.70.270">
    <property type="match status" value="1"/>
</dbReference>
<keyword evidence="3" id="KW-1133">Transmembrane helix</keyword>
<reference evidence="5" key="1">
    <citation type="submission" date="2023-07" db="EMBL/GenBank/DDBJ databases">
        <title>Genomic Encyclopedia of Type Strains, Phase IV (KMG-IV): sequencing the most valuable type-strain genomes for metagenomic binning, comparative biology and taxonomic classification.</title>
        <authorList>
            <person name="Goeker M."/>
        </authorList>
    </citation>
    <scope>NUCLEOTIDE SEQUENCE</scope>
    <source>
        <strain evidence="5">DSM 21202</strain>
    </source>
</reference>
<dbReference type="Proteomes" id="UP001229244">
    <property type="component" value="Unassembled WGS sequence"/>
</dbReference>
<proteinExistence type="predicted"/>
<name>A0AAE3VL36_9HYPH</name>
<dbReference type="GO" id="GO:1902201">
    <property type="term" value="P:negative regulation of bacterial-type flagellum-dependent cell motility"/>
    <property type="evidence" value="ECO:0007669"/>
    <property type="project" value="TreeGrafter"/>
</dbReference>
<accession>A0AAE3VL36</accession>
<comment type="caution">
    <text evidence="5">The sequence shown here is derived from an EMBL/GenBank/DDBJ whole genome shotgun (WGS) entry which is preliminary data.</text>
</comment>
<dbReference type="EC" id="2.7.7.65" evidence="1"/>
<comment type="catalytic activity">
    <reaction evidence="2">
        <text>2 GTP = 3',3'-c-di-GMP + 2 diphosphate</text>
        <dbReference type="Rhea" id="RHEA:24898"/>
        <dbReference type="ChEBI" id="CHEBI:33019"/>
        <dbReference type="ChEBI" id="CHEBI:37565"/>
        <dbReference type="ChEBI" id="CHEBI:58805"/>
        <dbReference type="EC" id="2.7.7.65"/>
    </reaction>
</comment>
<evidence type="ECO:0000256" key="3">
    <source>
        <dbReference type="SAM" id="Phobius"/>
    </source>
</evidence>
<protein>
    <recommendedName>
        <fullName evidence="1">diguanylate cyclase</fullName>
        <ecNumber evidence="1">2.7.7.65</ecNumber>
    </recommendedName>
</protein>
<dbReference type="Pfam" id="PF00990">
    <property type="entry name" value="GGDEF"/>
    <property type="match status" value="1"/>
</dbReference>
<dbReference type="PROSITE" id="PS50887">
    <property type="entry name" value="GGDEF"/>
    <property type="match status" value="1"/>
</dbReference>